<feature type="domain" description="AMP-dependent synthetase/ligase" evidence="3">
    <location>
        <begin position="6"/>
        <end position="362"/>
    </location>
</feature>
<dbReference type="Proteomes" id="UP001500908">
    <property type="component" value="Unassembled WGS sequence"/>
</dbReference>
<keyword evidence="2" id="KW-0436">Ligase</keyword>
<keyword evidence="6" id="KW-1185">Reference proteome</keyword>
<reference evidence="6" key="1">
    <citation type="journal article" date="2019" name="Int. J. Syst. Evol. Microbiol.">
        <title>The Global Catalogue of Microorganisms (GCM) 10K type strain sequencing project: providing services to taxonomists for standard genome sequencing and annotation.</title>
        <authorList>
            <consortium name="The Broad Institute Genomics Platform"/>
            <consortium name="The Broad Institute Genome Sequencing Center for Infectious Disease"/>
            <person name="Wu L."/>
            <person name="Ma J."/>
        </authorList>
    </citation>
    <scope>NUCLEOTIDE SEQUENCE [LARGE SCALE GENOMIC DNA]</scope>
    <source>
        <strain evidence="6">JCM 17137</strain>
    </source>
</reference>
<dbReference type="Gene3D" id="3.40.50.12780">
    <property type="entry name" value="N-terminal domain of ligase-like"/>
    <property type="match status" value="1"/>
</dbReference>
<comment type="similarity">
    <text evidence="1">Belongs to the ATP-dependent AMP-binding enzyme family.</text>
</comment>
<dbReference type="Pfam" id="PF00501">
    <property type="entry name" value="AMP-binding"/>
    <property type="match status" value="1"/>
</dbReference>
<feature type="domain" description="AMP-binding enzyme C-terminal" evidence="4">
    <location>
        <begin position="422"/>
        <end position="500"/>
    </location>
</feature>
<dbReference type="InterPro" id="IPR020845">
    <property type="entry name" value="AMP-binding_CS"/>
</dbReference>
<dbReference type="EMBL" id="BAABDD010000004">
    <property type="protein sequence ID" value="GAA3733947.1"/>
    <property type="molecule type" value="Genomic_DNA"/>
</dbReference>
<evidence type="ECO:0000256" key="1">
    <source>
        <dbReference type="ARBA" id="ARBA00006432"/>
    </source>
</evidence>
<dbReference type="InterPro" id="IPR000873">
    <property type="entry name" value="AMP-dep_synth/lig_dom"/>
</dbReference>
<evidence type="ECO:0000259" key="4">
    <source>
        <dbReference type="Pfam" id="PF13193"/>
    </source>
</evidence>
<gene>
    <name evidence="5" type="ORF">GCM10022402_12890</name>
</gene>
<proteinExistence type="inferred from homology"/>
<dbReference type="Gene3D" id="3.30.300.30">
    <property type="match status" value="1"/>
</dbReference>
<dbReference type="InterPro" id="IPR025110">
    <property type="entry name" value="AMP-bd_C"/>
</dbReference>
<dbReference type="InterPro" id="IPR045851">
    <property type="entry name" value="AMP-bd_C_sf"/>
</dbReference>
<dbReference type="PANTHER" id="PTHR43201">
    <property type="entry name" value="ACYL-COA SYNTHETASE"/>
    <property type="match status" value="1"/>
</dbReference>
<evidence type="ECO:0000259" key="3">
    <source>
        <dbReference type="Pfam" id="PF00501"/>
    </source>
</evidence>
<accession>A0ABP7F9D2</accession>
<dbReference type="InterPro" id="IPR042099">
    <property type="entry name" value="ANL_N_sf"/>
</dbReference>
<dbReference type="RefSeq" id="WP_344968332.1">
    <property type="nucleotide sequence ID" value="NZ_BAABDD010000004.1"/>
</dbReference>
<organism evidence="5 6">
    <name type="scientific">Salinactinospora qingdaonensis</name>
    <dbReference type="NCBI Taxonomy" id="702744"/>
    <lineage>
        <taxon>Bacteria</taxon>
        <taxon>Bacillati</taxon>
        <taxon>Actinomycetota</taxon>
        <taxon>Actinomycetes</taxon>
        <taxon>Streptosporangiales</taxon>
        <taxon>Nocardiopsidaceae</taxon>
        <taxon>Salinactinospora</taxon>
    </lineage>
</organism>
<name>A0ABP7F9D2_9ACTN</name>
<protein>
    <submittedName>
        <fullName evidence="5">Acyl-CoA synthetase</fullName>
    </submittedName>
</protein>
<dbReference type="SUPFAM" id="SSF56801">
    <property type="entry name" value="Acetyl-CoA synthetase-like"/>
    <property type="match status" value="1"/>
</dbReference>
<dbReference type="PANTHER" id="PTHR43201:SF5">
    <property type="entry name" value="MEDIUM-CHAIN ACYL-COA LIGASE ACSF2, MITOCHONDRIAL"/>
    <property type="match status" value="1"/>
</dbReference>
<evidence type="ECO:0000313" key="6">
    <source>
        <dbReference type="Proteomes" id="UP001500908"/>
    </source>
</evidence>
<dbReference type="Pfam" id="PF13193">
    <property type="entry name" value="AMP-binding_C"/>
    <property type="match status" value="1"/>
</dbReference>
<comment type="caution">
    <text evidence="5">The sequence shown here is derived from an EMBL/GenBank/DDBJ whole genome shotgun (WGS) entry which is preliminary data.</text>
</comment>
<dbReference type="PROSITE" id="PS00455">
    <property type="entry name" value="AMP_BINDING"/>
    <property type="match status" value="1"/>
</dbReference>
<sequence length="523" mass="56370">MAELLRERAATDLSLPALTDDRGTATIGALDARVNRWVHTLRASGLTAGDRLCVAAGNTNETFEVALACVHAGVTLVPVNWHFTAAEMAHLVRDSGARGLVVDPERAAVAAGIEEFTTPPALRLVLGERPHSGFRATEPLLAGALSEEPTDQVSGALMLYTSGTTGTPRGVINGVLTSGGPLSRVRETLPALGNRLGLPEGGASLLAGPWYHSAQLFFSLFPLLRGAHLVMRHKFDPETTLRLIDSEGVNTTHMVPTQFVRLLRLPEETRAGFSGASLTRVWHGGGSCPVEVKRRMIEWWGPVLLEYYAATEAGVVTLIDSKTWLRKPGSVGRPLPRTDILIVDDDGDPLPPGQPGRVFIRRSPKGDFSYYNDPEKTRQAHLGPGTFTYGDLGWLDADGYLFLSGRSADTIVSGGVNVYPAEVEEVLLDHPAVGDAAVLGVPDEEFGERVVAAVRLTPETPEGTDPAEALDAFCRSRLAGFKVPRAYEVVDHLPRDEMGKLRRRELRPLFPSLSPAQRNGGIS</sequence>
<evidence type="ECO:0000313" key="5">
    <source>
        <dbReference type="EMBL" id="GAA3733947.1"/>
    </source>
</evidence>
<evidence type="ECO:0000256" key="2">
    <source>
        <dbReference type="ARBA" id="ARBA00022598"/>
    </source>
</evidence>